<dbReference type="NCBIfam" id="TIGR01444">
    <property type="entry name" value="fkbM_fam"/>
    <property type="match status" value="1"/>
</dbReference>
<keyword evidence="2" id="KW-0808">Transferase</keyword>
<evidence type="ECO:0000313" key="3">
    <source>
        <dbReference type="Proteomes" id="UP000010793"/>
    </source>
</evidence>
<name>A0A3B6W0H8_BRAPL</name>
<dbReference type="InterPro" id="IPR006342">
    <property type="entry name" value="FkbM_mtfrase"/>
</dbReference>
<proteinExistence type="predicted"/>
<dbReference type="InterPro" id="IPR052514">
    <property type="entry name" value="SAM-dependent_MTase"/>
</dbReference>
<dbReference type="InterPro" id="IPR029063">
    <property type="entry name" value="SAM-dependent_MTases_sf"/>
</dbReference>
<dbReference type="Gene3D" id="3.40.50.150">
    <property type="entry name" value="Vaccinia Virus protein VP39"/>
    <property type="match status" value="1"/>
</dbReference>
<sequence>MLYYKKNFYGIFMSVSNELLTDCRKKLGNKFTKEFIEEKENSDSFIKALINTDNFDIFYSMLEEDYSKNIFKKIVLYRYMLAFYSDAYTNINKKIKLSMKYGIINIFFWGIKRVLFYLKKHKYPNEIENFLLFYIFGLEQYNVKDVFEVKGDNVLFDVGAWKGDSTYFFSKRSSNNAKIYAFEPDNNAYNVLKNIKDKYNLNNVILENEIFLDYERDIDFVSMTPNTPTIKKHAITLDMFVDRNNIKKIDYIKMDVEGAEQKILEGAVNTIKKYRPSLAVAIYHGGELFMEDFFKIPVFIKTIADDYEYYIRSYSPWGGETILFCKPKEK</sequence>
<dbReference type="GO" id="GO:0032259">
    <property type="term" value="P:methylation"/>
    <property type="evidence" value="ECO:0007669"/>
    <property type="project" value="UniProtKB-KW"/>
</dbReference>
<dbReference type="Pfam" id="PF05050">
    <property type="entry name" value="Methyltransf_21"/>
    <property type="match status" value="1"/>
</dbReference>
<keyword evidence="3" id="KW-1185">Reference proteome</keyword>
<protein>
    <submittedName>
        <fullName evidence="2">FkbM family methyltransferase</fullName>
    </submittedName>
</protein>
<accession>A0A3B6W0H8</accession>
<dbReference type="KEGG" id="bpip:BPP43_10945"/>
<dbReference type="PANTHER" id="PTHR34203:SF15">
    <property type="entry name" value="SLL1173 PROTEIN"/>
    <property type="match status" value="1"/>
</dbReference>
<dbReference type="AlphaFoldDB" id="A0A3B6W0H8"/>
<dbReference type="Proteomes" id="UP000010793">
    <property type="component" value="Chromosome"/>
</dbReference>
<reference evidence="2 3" key="1">
    <citation type="journal article" date="2013" name="Genome Announc.">
        <title>Complete Genome Sequence of the Porcine Strain Brachyspira pilosicoli P43/6/78(T.).</title>
        <authorList>
            <person name="Lin C."/>
            <person name="den Bakker H.C."/>
            <person name="Suzuki H."/>
            <person name="Lefebure T."/>
            <person name="Ponnala L."/>
            <person name="Sun Q."/>
            <person name="Stanhope M.J."/>
            <person name="Wiedmann M."/>
            <person name="Duhamel G.E."/>
        </authorList>
    </citation>
    <scope>NUCLEOTIDE SEQUENCE [LARGE SCALE GENOMIC DNA]</scope>
    <source>
        <strain evidence="2 3">P43/6/78</strain>
    </source>
</reference>
<evidence type="ECO:0000313" key="2">
    <source>
        <dbReference type="EMBL" id="AGA67349.1"/>
    </source>
</evidence>
<dbReference type="GO" id="GO:0008168">
    <property type="term" value="F:methyltransferase activity"/>
    <property type="evidence" value="ECO:0007669"/>
    <property type="project" value="UniProtKB-KW"/>
</dbReference>
<gene>
    <name evidence="2" type="ORF">BPP43_10945</name>
</gene>
<dbReference type="PANTHER" id="PTHR34203">
    <property type="entry name" value="METHYLTRANSFERASE, FKBM FAMILY PROTEIN"/>
    <property type="match status" value="1"/>
</dbReference>
<evidence type="ECO:0000259" key="1">
    <source>
        <dbReference type="Pfam" id="PF05050"/>
    </source>
</evidence>
<keyword evidence="2" id="KW-0489">Methyltransferase</keyword>
<organism evidence="2 3">
    <name type="scientific">Brachyspira pilosicoli P43/6/78</name>
    <dbReference type="NCBI Taxonomy" id="1042417"/>
    <lineage>
        <taxon>Bacteria</taxon>
        <taxon>Pseudomonadati</taxon>
        <taxon>Spirochaetota</taxon>
        <taxon>Spirochaetia</taxon>
        <taxon>Brachyspirales</taxon>
        <taxon>Brachyspiraceae</taxon>
        <taxon>Brachyspira</taxon>
    </lineage>
</organism>
<feature type="domain" description="Methyltransferase FkbM" evidence="1">
    <location>
        <begin position="157"/>
        <end position="295"/>
    </location>
</feature>
<dbReference type="SUPFAM" id="SSF53335">
    <property type="entry name" value="S-adenosyl-L-methionine-dependent methyltransferases"/>
    <property type="match status" value="1"/>
</dbReference>
<dbReference type="EMBL" id="CP002873">
    <property type="protein sequence ID" value="AGA67349.1"/>
    <property type="molecule type" value="Genomic_DNA"/>
</dbReference>